<dbReference type="SUPFAM" id="SSF56112">
    <property type="entry name" value="Protein kinase-like (PK-like)"/>
    <property type="match status" value="1"/>
</dbReference>
<dbReference type="InterPro" id="IPR051420">
    <property type="entry name" value="Ser_Thr_Kinases_DiverseReg"/>
</dbReference>
<name>A0A2I0WI84_9ASPA</name>
<dbReference type="PANTHER" id="PTHR48005">
    <property type="entry name" value="LEUCINE RICH REPEAT KINASE 2"/>
    <property type="match status" value="1"/>
</dbReference>
<evidence type="ECO:0000313" key="11">
    <source>
        <dbReference type="Proteomes" id="UP000233837"/>
    </source>
</evidence>
<reference evidence="10 11" key="2">
    <citation type="journal article" date="2017" name="Nature">
        <title>The Apostasia genome and the evolution of orchids.</title>
        <authorList>
            <person name="Zhang G.Q."/>
            <person name="Liu K.W."/>
            <person name="Li Z."/>
            <person name="Lohaus R."/>
            <person name="Hsiao Y.Y."/>
            <person name="Niu S.C."/>
            <person name="Wang J.Y."/>
            <person name="Lin Y.C."/>
            <person name="Xu Q."/>
            <person name="Chen L.J."/>
            <person name="Yoshida K."/>
            <person name="Fujiwara S."/>
            <person name="Wang Z.W."/>
            <person name="Zhang Y.Q."/>
            <person name="Mitsuda N."/>
            <person name="Wang M."/>
            <person name="Liu G.H."/>
            <person name="Pecoraro L."/>
            <person name="Huang H.X."/>
            <person name="Xiao X.J."/>
            <person name="Lin M."/>
            <person name="Wu X.Y."/>
            <person name="Wu W.L."/>
            <person name="Chen Y.Y."/>
            <person name="Chang S.B."/>
            <person name="Sakamoto S."/>
            <person name="Ohme-Takagi M."/>
            <person name="Yagi M."/>
            <person name="Zeng S.J."/>
            <person name="Shen C.Y."/>
            <person name="Yeh C.M."/>
            <person name="Luo Y.B."/>
            <person name="Tsai W.C."/>
            <person name="Van de Peer Y."/>
            <person name="Liu Z.J."/>
        </authorList>
    </citation>
    <scope>NUCLEOTIDE SEQUENCE [LARGE SCALE GENOMIC DNA]</scope>
    <source>
        <tissue evidence="10">The whole plant</tissue>
    </source>
</reference>
<dbReference type="PANTHER" id="PTHR48005:SF44">
    <property type="entry name" value="MDIS1-INTERACTING RECEPTOR LIKE KINASE 2-LIKE ISOFORM X1"/>
    <property type="match status" value="1"/>
</dbReference>
<accession>A0A2I0WI84</accession>
<feature type="domain" description="Protein kinase" evidence="9">
    <location>
        <begin position="1"/>
        <end position="126"/>
    </location>
</feature>
<keyword evidence="4" id="KW-0547">Nucleotide-binding</keyword>
<evidence type="ECO:0000259" key="9">
    <source>
        <dbReference type="PROSITE" id="PS50011"/>
    </source>
</evidence>
<dbReference type="InterPro" id="IPR011009">
    <property type="entry name" value="Kinase-like_dom_sf"/>
</dbReference>
<dbReference type="PROSITE" id="PS50011">
    <property type="entry name" value="PROTEIN_KINASE_DOM"/>
    <property type="match status" value="1"/>
</dbReference>
<proteinExistence type="predicted"/>
<comment type="catalytic activity">
    <reaction evidence="8">
        <text>L-seryl-[protein] + ATP = O-phospho-L-seryl-[protein] + ADP + H(+)</text>
        <dbReference type="Rhea" id="RHEA:17989"/>
        <dbReference type="Rhea" id="RHEA-COMP:9863"/>
        <dbReference type="Rhea" id="RHEA-COMP:11604"/>
        <dbReference type="ChEBI" id="CHEBI:15378"/>
        <dbReference type="ChEBI" id="CHEBI:29999"/>
        <dbReference type="ChEBI" id="CHEBI:30616"/>
        <dbReference type="ChEBI" id="CHEBI:83421"/>
        <dbReference type="ChEBI" id="CHEBI:456216"/>
        <dbReference type="EC" id="2.7.11.1"/>
    </reaction>
</comment>
<keyword evidence="6" id="KW-0067">ATP-binding</keyword>
<dbReference type="Pfam" id="PF00069">
    <property type="entry name" value="Pkinase"/>
    <property type="match status" value="1"/>
</dbReference>
<organism evidence="10 11">
    <name type="scientific">Dendrobium catenatum</name>
    <dbReference type="NCBI Taxonomy" id="906689"/>
    <lineage>
        <taxon>Eukaryota</taxon>
        <taxon>Viridiplantae</taxon>
        <taxon>Streptophyta</taxon>
        <taxon>Embryophyta</taxon>
        <taxon>Tracheophyta</taxon>
        <taxon>Spermatophyta</taxon>
        <taxon>Magnoliopsida</taxon>
        <taxon>Liliopsida</taxon>
        <taxon>Asparagales</taxon>
        <taxon>Orchidaceae</taxon>
        <taxon>Epidendroideae</taxon>
        <taxon>Malaxideae</taxon>
        <taxon>Dendrobiinae</taxon>
        <taxon>Dendrobium</taxon>
    </lineage>
</organism>
<keyword evidence="2" id="KW-0723">Serine/threonine-protein kinase</keyword>
<sequence>MVDAVDIPDVHRKSFENEIKELTEVCHQNIVKLHGYCLRKGAMYLVYEYLKRGSLGKGIAHALAYLHQEECRPPILHRYIMVNNILLDSNFEPRISDFGTAKLLDPGSTNWTLFLPLPNMKRVGSG</sequence>
<keyword evidence="5 10" id="KW-0418">Kinase</keyword>
<protein>
    <recommendedName>
        <fullName evidence="1">non-specific serine/threonine protein kinase</fullName>
        <ecNumber evidence="1">2.7.11.1</ecNumber>
    </recommendedName>
</protein>
<dbReference type="EC" id="2.7.11.1" evidence="1"/>
<reference evidence="10 11" key="1">
    <citation type="journal article" date="2016" name="Sci. Rep.">
        <title>The Dendrobium catenatum Lindl. genome sequence provides insights into polysaccharide synthase, floral development and adaptive evolution.</title>
        <authorList>
            <person name="Zhang G.Q."/>
            <person name="Xu Q."/>
            <person name="Bian C."/>
            <person name="Tsai W.C."/>
            <person name="Yeh C.M."/>
            <person name="Liu K.W."/>
            <person name="Yoshida K."/>
            <person name="Zhang L.S."/>
            <person name="Chang S.B."/>
            <person name="Chen F."/>
            <person name="Shi Y."/>
            <person name="Su Y.Y."/>
            <person name="Zhang Y.Q."/>
            <person name="Chen L.J."/>
            <person name="Yin Y."/>
            <person name="Lin M."/>
            <person name="Huang H."/>
            <person name="Deng H."/>
            <person name="Wang Z.W."/>
            <person name="Zhu S.L."/>
            <person name="Zhao X."/>
            <person name="Deng C."/>
            <person name="Niu S.C."/>
            <person name="Huang J."/>
            <person name="Wang M."/>
            <person name="Liu G.H."/>
            <person name="Yang H.J."/>
            <person name="Xiao X.J."/>
            <person name="Hsiao Y.Y."/>
            <person name="Wu W.L."/>
            <person name="Chen Y.Y."/>
            <person name="Mitsuda N."/>
            <person name="Ohme-Takagi M."/>
            <person name="Luo Y.B."/>
            <person name="Van de Peer Y."/>
            <person name="Liu Z.J."/>
        </authorList>
    </citation>
    <scope>NUCLEOTIDE SEQUENCE [LARGE SCALE GENOMIC DNA]</scope>
    <source>
        <tissue evidence="10">The whole plant</tissue>
    </source>
</reference>
<evidence type="ECO:0000256" key="1">
    <source>
        <dbReference type="ARBA" id="ARBA00012513"/>
    </source>
</evidence>
<dbReference type="STRING" id="906689.A0A2I0WI84"/>
<evidence type="ECO:0000256" key="3">
    <source>
        <dbReference type="ARBA" id="ARBA00022679"/>
    </source>
</evidence>
<keyword evidence="11" id="KW-1185">Reference proteome</keyword>
<dbReference type="EMBL" id="KZ502614">
    <property type="protein sequence ID" value="PKU75359.1"/>
    <property type="molecule type" value="Genomic_DNA"/>
</dbReference>
<evidence type="ECO:0000256" key="6">
    <source>
        <dbReference type="ARBA" id="ARBA00022840"/>
    </source>
</evidence>
<keyword evidence="10" id="KW-0675">Receptor</keyword>
<evidence type="ECO:0000256" key="8">
    <source>
        <dbReference type="ARBA" id="ARBA00048679"/>
    </source>
</evidence>
<dbReference type="GO" id="GO:0004674">
    <property type="term" value="F:protein serine/threonine kinase activity"/>
    <property type="evidence" value="ECO:0007669"/>
    <property type="project" value="UniProtKB-KW"/>
</dbReference>
<gene>
    <name evidence="10" type="ORF">MA16_Dca016141</name>
</gene>
<dbReference type="Gene3D" id="1.10.510.10">
    <property type="entry name" value="Transferase(Phosphotransferase) domain 1"/>
    <property type="match status" value="1"/>
</dbReference>
<dbReference type="Proteomes" id="UP000233837">
    <property type="component" value="Unassembled WGS sequence"/>
</dbReference>
<dbReference type="AlphaFoldDB" id="A0A2I0WI84"/>
<dbReference type="InterPro" id="IPR000719">
    <property type="entry name" value="Prot_kinase_dom"/>
</dbReference>
<dbReference type="Gene3D" id="3.30.200.20">
    <property type="entry name" value="Phosphorylase Kinase, domain 1"/>
    <property type="match status" value="1"/>
</dbReference>
<evidence type="ECO:0000256" key="5">
    <source>
        <dbReference type="ARBA" id="ARBA00022777"/>
    </source>
</evidence>
<evidence type="ECO:0000256" key="2">
    <source>
        <dbReference type="ARBA" id="ARBA00022527"/>
    </source>
</evidence>
<comment type="catalytic activity">
    <reaction evidence="7">
        <text>L-threonyl-[protein] + ATP = O-phospho-L-threonyl-[protein] + ADP + H(+)</text>
        <dbReference type="Rhea" id="RHEA:46608"/>
        <dbReference type="Rhea" id="RHEA-COMP:11060"/>
        <dbReference type="Rhea" id="RHEA-COMP:11605"/>
        <dbReference type="ChEBI" id="CHEBI:15378"/>
        <dbReference type="ChEBI" id="CHEBI:30013"/>
        <dbReference type="ChEBI" id="CHEBI:30616"/>
        <dbReference type="ChEBI" id="CHEBI:61977"/>
        <dbReference type="ChEBI" id="CHEBI:456216"/>
        <dbReference type="EC" id="2.7.11.1"/>
    </reaction>
</comment>
<evidence type="ECO:0000256" key="7">
    <source>
        <dbReference type="ARBA" id="ARBA00047899"/>
    </source>
</evidence>
<keyword evidence="3" id="KW-0808">Transferase</keyword>
<evidence type="ECO:0000313" key="10">
    <source>
        <dbReference type="EMBL" id="PKU75359.1"/>
    </source>
</evidence>
<dbReference type="GO" id="GO:0005524">
    <property type="term" value="F:ATP binding"/>
    <property type="evidence" value="ECO:0007669"/>
    <property type="project" value="UniProtKB-KW"/>
</dbReference>
<evidence type="ECO:0000256" key="4">
    <source>
        <dbReference type="ARBA" id="ARBA00022741"/>
    </source>
</evidence>